<evidence type="ECO:0000313" key="8">
    <source>
        <dbReference type="Proteomes" id="UP000314983"/>
    </source>
</evidence>
<feature type="transmembrane region" description="Helical" evidence="6">
    <location>
        <begin position="41"/>
        <end position="63"/>
    </location>
</feature>
<dbReference type="Ensembl" id="ENSEEET00000025987.2">
    <property type="protein sequence ID" value="ENSEEEP00000025691.2"/>
    <property type="gene ID" value="ENSEEEG00000012460.2"/>
</dbReference>
<feature type="transmembrane region" description="Helical" evidence="6">
    <location>
        <begin position="69"/>
        <end position="94"/>
    </location>
</feature>
<dbReference type="Proteomes" id="UP000314983">
    <property type="component" value="Chromosome 1"/>
</dbReference>
<dbReference type="InterPro" id="IPR007237">
    <property type="entry name" value="CD20-like"/>
</dbReference>
<evidence type="ECO:0000256" key="2">
    <source>
        <dbReference type="ARBA" id="ARBA00009565"/>
    </source>
</evidence>
<feature type="transmembrane region" description="Helical" evidence="6">
    <location>
        <begin position="146"/>
        <end position="167"/>
    </location>
</feature>
<comment type="subcellular location">
    <subcellularLocation>
        <location evidence="1">Membrane</location>
        <topology evidence="1">Multi-pass membrane protein</topology>
    </subcellularLocation>
</comment>
<evidence type="ECO:0000256" key="1">
    <source>
        <dbReference type="ARBA" id="ARBA00004141"/>
    </source>
</evidence>
<reference evidence="7" key="5">
    <citation type="submission" date="2025-09" db="UniProtKB">
        <authorList>
            <consortium name="Ensembl"/>
        </authorList>
    </citation>
    <scope>IDENTIFICATION</scope>
</reference>
<sequence length="232" mass="25388">MLLKAQAKASSTTSSGNPHFEDIHVSILFWWKSSFSLEMRLSLSSCTIQIMIGLMTILFGIVIVHHFTFILYTGITFWGSLFYIVSGSLTVAASNKPHRCVVISSLVLNVISAVSAGIAVTLFSLHMAFGPYIYNFYDQWAKGMSGVLLVFSVLQFVISIIVSTFACKTTCTTEPSHFKIPDPDHEGHGFGTTTLEGFVSLLGKSCTPELFLTLIHLTDVTHGGLGELLKRV</sequence>
<proteinExistence type="inferred from homology"/>
<name>A0A4W4FLC0_ELEEL</name>
<evidence type="ECO:0008006" key="9">
    <source>
        <dbReference type="Google" id="ProtNLM"/>
    </source>
</evidence>
<keyword evidence="3 6" id="KW-0812">Transmembrane</keyword>
<reference evidence="7" key="4">
    <citation type="submission" date="2025-08" db="UniProtKB">
        <authorList>
            <consortium name="Ensembl"/>
        </authorList>
    </citation>
    <scope>IDENTIFICATION</scope>
</reference>
<reference evidence="8" key="2">
    <citation type="journal article" date="2017" name="Sci. Adv.">
        <title>A tail of two voltages: Proteomic comparison of the three electric organs of the electric eel.</title>
        <authorList>
            <person name="Traeger L.L."/>
            <person name="Sabat G."/>
            <person name="Barrett-Wilt G.A."/>
            <person name="Wells G.B."/>
            <person name="Sussman M.R."/>
        </authorList>
    </citation>
    <scope>NUCLEOTIDE SEQUENCE [LARGE SCALE GENOMIC DNA]</scope>
</reference>
<evidence type="ECO:0000256" key="5">
    <source>
        <dbReference type="ARBA" id="ARBA00023136"/>
    </source>
</evidence>
<reference evidence="8" key="1">
    <citation type="journal article" date="2014" name="Science">
        <title>Nonhuman genetics. Genomic basis for the convergent evolution of electric organs.</title>
        <authorList>
            <person name="Gallant J.R."/>
            <person name="Traeger L.L."/>
            <person name="Volkening J.D."/>
            <person name="Moffett H."/>
            <person name="Chen P.H."/>
            <person name="Novina C.D."/>
            <person name="Phillips G.N.Jr."/>
            <person name="Anand R."/>
            <person name="Wells G.B."/>
            <person name="Pinch M."/>
            <person name="Guth R."/>
            <person name="Unguez G.A."/>
            <person name="Albert J.S."/>
            <person name="Zakon H.H."/>
            <person name="Samanta M.P."/>
            <person name="Sussman M.R."/>
        </authorList>
    </citation>
    <scope>NUCLEOTIDE SEQUENCE [LARGE SCALE GENOMIC DNA]</scope>
</reference>
<dbReference type="PANTHER" id="PTHR23320">
    <property type="entry name" value="MEMBRANE-SPANNING 4-DOMAINS SUBFAMILY A MS4A -RELATED"/>
    <property type="match status" value="1"/>
</dbReference>
<feature type="transmembrane region" description="Helical" evidence="6">
    <location>
        <begin position="106"/>
        <end position="134"/>
    </location>
</feature>
<keyword evidence="5 6" id="KW-0472">Membrane</keyword>
<protein>
    <recommendedName>
        <fullName evidence="9">Membrane-spanning 4-domains subfamily A member 4A-like</fullName>
    </recommendedName>
</protein>
<evidence type="ECO:0000256" key="4">
    <source>
        <dbReference type="ARBA" id="ARBA00022989"/>
    </source>
</evidence>
<organism evidence="7 8">
    <name type="scientific">Electrophorus electricus</name>
    <name type="common">Electric eel</name>
    <name type="synonym">Gymnotus electricus</name>
    <dbReference type="NCBI Taxonomy" id="8005"/>
    <lineage>
        <taxon>Eukaryota</taxon>
        <taxon>Metazoa</taxon>
        <taxon>Chordata</taxon>
        <taxon>Craniata</taxon>
        <taxon>Vertebrata</taxon>
        <taxon>Euteleostomi</taxon>
        <taxon>Actinopterygii</taxon>
        <taxon>Neopterygii</taxon>
        <taxon>Teleostei</taxon>
        <taxon>Ostariophysi</taxon>
        <taxon>Gymnotiformes</taxon>
        <taxon>Gymnotoidei</taxon>
        <taxon>Gymnotidae</taxon>
        <taxon>Electrophorus</taxon>
    </lineage>
</organism>
<dbReference type="Pfam" id="PF04103">
    <property type="entry name" value="CD20"/>
    <property type="match status" value="1"/>
</dbReference>
<reference evidence="7" key="3">
    <citation type="submission" date="2020-05" db="EMBL/GenBank/DDBJ databases">
        <title>Electrophorus electricus (electric eel) genome, fEleEle1, primary haplotype.</title>
        <authorList>
            <person name="Myers G."/>
            <person name="Meyer A."/>
            <person name="Fedrigo O."/>
            <person name="Formenti G."/>
            <person name="Rhie A."/>
            <person name="Tracey A."/>
            <person name="Sims Y."/>
            <person name="Jarvis E.D."/>
        </authorList>
    </citation>
    <scope>NUCLEOTIDE SEQUENCE [LARGE SCALE GENOMIC DNA]</scope>
</reference>
<evidence type="ECO:0000256" key="3">
    <source>
        <dbReference type="ARBA" id="ARBA00022692"/>
    </source>
</evidence>
<dbReference type="GeneTree" id="ENSGT00940000163727"/>
<accession>A0A4W4FLC0</accession>
<evidence type="ECO:0000313" key="7">
    <source>
        <dbReference type="Ensembl" id="ENSEEEP00000025691.2"/>
    </source>
</evidence>
<evidence type="ECO:0000256" key="6">
    <source>
        <dbReference type="SAM" id="Phobius"/>
    </source>
</evidence>
<dbReference type="GO" id="GO:0016020">
    <property type="term" value="C:membrane"/>
    <property type="evidence" value="ECO:0007669"/>
    <property type="project" value="UniProtKB-SubCell"/>
</dbReference>
<dbReference type="AlphaFoldDB" id="A0A4W4FLC0"/>
<comment type="similarity">
    <text evidence="2">Belongs to the MS4A family.</text>
</comment>
<keyword evidence="4 6" id="KW-1133">Transmembrane helix</keyword>
<keyword evidence="8" id="KW-1185">Reference proteome</keyword>
<dbReference type="PANTHER" id="PTHR23320:SF128">
    <property type="entry name" value="MEMBRANE-SPANNING 4-DOMAINS SUBFAMILY A MEMBER 4A"/>
    <property type="match status" value="1"/>
</dbReference>
<dbReference type="InterPro" id="IPR030417">
    <property type="entry name" value="MS4A"/>
</dbReference>